<dbReference type="EMBL" id="SNXZ01000009">
    <property type="protein sequence ID" value="TDP91078.1"/>
    <property type="molecule type" value="Genomic_DNA"/>
</dbReference>
<keyword evidence="2" id="KW-0808">Transferase</keyword>
<accession>A0A4V3CXQ5</accession>
<dbReference type="Gene3D" id="3.40.630.30">
    <property type="match status" value="1"/>
</dbReference>
<dbReference type="GO" id="GO:0016747">
    <property type="term" value="F:acyltransferase activity, transferring groups other than amino-acyl groups"/>
    <property type="evidence" value="ECO:0007669"/>
    <property type="project" value="InterPro"/>
</dbReference>
<evidence type="ECO:0000313" key="2">
    <source>
        <dbReference type="EMBL" id="TDP91078.1"/>
    </source>
</evidence>
<dbReference type="Pfam" id="PF13302">
    <property type="entry name" value="Acetyltransf_3"/>
    <property type="match status" value="1"/>
</dbReference>
<dbReference type="Proteomes" id="UP000295444">
    <property type="component" value="Unassembled WGS sequence"/>
</dbReference>
<gene>
    <name evidence="2" type="ORF">EV186_10970</name>
</gene>
<dbReference type="PANTHER" id="PTHR39173:SF1">
    <property type="entry name" value="ACETYLTRANSFERASE"/>
    <property type="match status" value="1"/>
</dbReference>
<dbReference type="SUPFAM" id="SSF55729">
    <property type="entry name" value="Acyl-CoA N-acyltransferases (Nat)"/>
    <property type="match status" value="1"/>
</dbReference>
<dbReference type="RefSeq" id="WP_133853872.1">
    <property type="nucleotide sequence ID" value="NZ_SNXZ01000009.1"/>
</dbReference>
<protein>
    <submittedName>
        <fullName evidence="2">Putative acetyltransferase</fullName>
    </submittedName>
</protein>
<dbReference type="CDD" id="cd04301">
    <property type="entry name" value="NAT_SF"/>
    <property type="match status" value="1"/>
</dbReference>
<keyword evidence="3" id="KW-1185">Reference proteome</keyword>
<dbReference type="OrthoDB" id="9797989at2"/>
<dbReference type="PANTHER" id="PTHR39173">
    <property type="entry name" value="ACETYLTRANSFERASE"/>
    <property type="match status" value="1"/>
</dbReference>
<organism evidence="2 3">
    <name type="scientific">Labedaea rhizosphaerae</name>
    <dbReference type="NCBI Taxonomy" id="598644"/>
    <lineage>
        <taxon>Bacteria</taxon>
        <taxon>Bacillati</taxon>
        <taxon>Actinomycetota</taxon>
        <taxon>Actinomycetes</taxon>
        <taxon>Pseudonocardiales</taxon>
        <taxon>Pseudonocardiaceae</taxon>
        <taxon>Labedaea</taxon>
    </lineage>
</organism>
<name>A0A4V3CXQ5_LABRH</name>
<proteinExistence type="predicted"/>
<dbReference type="PROSITE" id="PS51186">
    <property type="entry name" value="GNAT"/>
    <property type="match status" value="1"/>
</dbReference>
<dbReference type="InterPro" id="IPR000182">
    <property type="entry name" value="GNAT_dom"/>
</dbReference>
<evidence type="ECO:0000313" key="3">
    <source>
        <dbReference type="Proteomes" id="UP000295444"/>
    </source>
</evidence>
<evidence type="ECO:0000259" key="1">
    <source>
        <dbReference type="PROSITE" id="PS51186"/>
    </source>
</evidence>
<sequence>MPRLRLPSLDSHASFVAAMAEFLAEGRGAPDDDTMVGAELRDGRWRSAEGFAEFVAMLHEDEVRPPRAGWVTCTTWWWCEGSTYLGRIALRHELTEQLRTVGGHIGYDVRPSARRQGHATAMLAAVLPHARERGIDELLLTCDPDNVGSQRVIEANGGVFEGEREGKFRYWISVAG</sequence>
<reference evidence="2 3" key="1">
    <citation type="submission" date="2019-03" db="EMBL/GenBank/DDBJ databases">
        <title>Genomic Encyclopedia of Type Strains, Phase IV (KMG-IV): sequencing the most valuable type-strain genomes for metagenomic binning, comparative biology and taxonomic classification.</title>
        <authorList>
            <person name="Goeker M."/>
        </authorList>
    </citation>
    <scope>NUCLEOTIDE SEQUENCE [LARGE SCALE GENOMIC DNA]</scope>
    <source>
        <strain evidence="2 3">DSM 45361</strain>
    </source>
</reference>
<dbReference type="InterPro" id="IPR016181">
    <property type="entry name" value="Acyl_CoA_acyltransferase"/>
</dbReference>
<dbReference type="AlphaFoldDB" id="A0A4V3CXQ5"/>
<feature type="domain" description="N-acetyltransferase" evidence="1">
    <location>
        <begin position="38"/>
        <end position="176"/>
    </location>
</feature>
<comment type="caution">
    <text evidence="2">The sequence shown here is derived from an EMBL/GenBank/DDBJ whole genome shotgun (WGS) entry which is preliminary data.</text>
</comment>